<organism evidence="6">
    <name type="scientific">hydrothermal vent metagenome</name>
    <dbReference type="NCBI Taxonomy" id="652676"/>
    <lineage>
        <taxon>unclassified sequences</taxon>
        <taxon>metagenomes</taxon>
        <taxon>ecological metagenomes</taxon>
    </lineage>
</organism>
<evidence type="ECO:0000259" key="5">
    <source>
        <dbReference type="Pfam" id="PF22740"/>
    </source>
</evidence>
<keyword evidence="3" id="KW-0342">GTP-binding</keyword>
<dbReference type="PANTHER" id="PTHR30448:SF0">
    <property type="entry name" value="RNASE ADAPTER PROTEIN RAPZ"/>
    <property type="match status" value="1"/>
</dbReference>
<dbReference type="AlphaFoldDB" id="A0A3B0ZI77"/>
<dbReference type="GO" id="GO:0005525">
    <property type="term" value="F:GTP binding"/>
    <property type="evidence" value="ECO:0007669"/>
    <property type="project" value="UniProtKB-KW"/>
</dbReference>
<evidence type="ECO:0000256" key="3">
    <source>
        <dbReference type="ARBA" id="ARBA00023134"/>
    </source>
</evidence>
<name>A0A3B0ZI77_9ZZZZ</name>
<dbReference type="Gene3D" id="3.40.50.300">
    <property type="entry name" value="P-loop containing nucleotide triphosphate hydrolases"/>
    <property type="match status" value="1"/>
</dbReference>
<dbReference type="InterPro" id="IPR027417">
    <property type="entry name" value="P-loop_NTPase"/>
</dbReference>
<proteinExistence type="inferred from homology"/>
<dbReference type="SUPFAM" id="SSF52540">
    <property type="entry name" value="P-loop containing nucleoside triphosphate hydrolases"/>
    <property type="match status" value="1"/>
</dbReference>
<dbReference type="GO" id="GO:0005524">
    <property type="term" value="F:ATP binding"/>
    <property type="evidence" value="ECO:0007669"/>
    <property type="project" value="UniProtKB-KW"/>
</dbReference>
<dbReference type="NCBIfam" id="NF003828">
    <property type="entry name" value="PRK05416.1"/>
    <property type="match status" value="1"/>
</dbReference>
<gene>
    <name evidence="6" type="ORF">MNBD_GAMMA16-491</name>
</gene>
<feature type="domain" description="RapZ C-terminal" evidence="5">
    <location>
        <begin position="166"/>
        <end position="284"/>
    </location>
</feature>
<dbReference type="InterPro" id="IPR053931">
    <property type="entry name" value="RapZ_C"/>
</dbReference>
<evidence type="ECO:0000256" key="1">
    <source>
        <dbReference type="ARBA" id="ARBA00022741"/>
    </source>
</evidence>
<dbReference type="Pfam" id="PF22740">
    <property type="entry name" value="PapZ_C"/>
    <property type="match status" value="1"/>
</dbReference>
<dbReference type="PANTHER" id="PTHR30448">
    <property type="entry name" value="RNASE ADAPTER PROTEIN RAPZ"/>
    <property type="match status" value="1"/>
</dbReference>
<dbReference type="InterPro" id="IPR053930">
    <property type="entry name" value="RapZ-like_N"/>
</dbReference>
<keyword evidence="2" id="KW-0067">ATP-binding</keyword>
<evidence type="ECO:0000313" key="6">
    <source>
        <dbReference type="EMBL" id="VAW87953.1"/>
    </source>
</evidence>
<sequence>MKLIIVSGTSGAGKSIALQALEDLGLYCIDNLPIAMLPVFAKQMVNPAQLVYDYAAVGIDARTLGGDLSQIQDMLDAIKEMGIAHEIIFLDANESTLLKRFSETRRRHPLTRTDIPLFEAIRTERKLLSPLSSNAGWHIDTSMTNVHQLRELIVERLKNNKTQALSILFLSFGFKNGLPTDADIVFDVRCLPNPHWDPQLRDQTGCDQDVVYFLESQVLVQNMLDDMNTYLTKWLPHYQAQNRSYMTIAIGCTGGQHRSVYCVEKMAQLFRNNHGDLVVRHRELS</sequence>
<dbReference type="Pfam" id="PF03668">
    <property type="entry name" value="RapZ-like_N"/>
    <property type="match status" value="1"/>
</dbReference>
<accession>A0A3B0ZI77</accession>
<evidence type="ECO:0000256" key="2">
    <source>
        <dbReference type="ARBA" id="ARBA00022840"/>
    </source>
</evidence>
<protein>
    <submittedName>
        <fullName evidence="6">RNase adapter protein RapZ</fullName>
    </submittedName>
</protein>
<feature type="domain" description="RapZ-like N-terminal" evidence="4">
    <location>
        <begin position="1"/>
        <end position="160"/>
    </location>
</feature>
<dbReference type="HAMAP" id="MF_00636">
    <property type="entry name" value="RapZ_like"/>
    <property type="match status" value="1"/>
</dbReference>
<evidence type="ECO:0000259" key="4">
    <source>
        <dbReference type="Pfam" id="PF03668"/>
    </source>
</evidence>
<dbReference type="PIRSF" id="PIRSF005052">
    <property type="entry name" value="P-loopkin"/>
    <property type="match status" value="1"/>
</dbReference>
<dbReference type="InterPro" id="IPR005337">
    <property type="entry name" value="RapZ-like"/>
</dbReference>
<dbReference type="EMBL" id="UOFO01000136">
    <property type="protein sequence ID" value="VAW87953.1"/>
    <property type="molecule type" value="Genomic_DNA"/>
</dbReference>
<reference evidence="6" key="1">
    <citation type="submission" date="2018-06" db="EMBL/GenBank/DDBJ databases">
        <authorList>
            <person name="Zhirakovskaya E."/>
        </authorList>
    </citation>
    <scope>NUCLEOTIDE SEQUENCE</scope>
</reference>
<keyword evidence="1" id="KW-0547">Nucleotide-binding</keyword>